<keyword evidence="2" id="KW-1185">Reference proteome</keyword>
<proteinExistence type="predicted"/>
<dbReference type="EMBL" id="JAPZBR010000002">
    <property type="protein sequence ID" value="KAJ5362053.1"/>
    <property type="molecule type" value="Genomic_DNA"/>
</dbReference>
<dbReference type="AlphaFoldDB" id="A0A9W9RQQ5"/>
<comment type="caution">
    <text evidence="1">The sequence shown here is derived from an EMBL/GenBank/DDBJ whole genome shotgun (WGS) entry which is preliminary data.</text>
</comment>
<name>A0A9W9RQQ5_PENBR</name>
<organism evidence="1 2">
    <name type="scientific">Penicillium brevicompactum</name>
    <dbReference type="NCBI Taxonomy" id="5074"/>
    <lineage>
        <taxon>Eukaryota</taxon>
        <taxon>Fungi</taxon>
        <taxon>Dikarya</taxon>
        <taxon>Ascomycota</taxon>
        <taxon>Pezizomycotina</taxon>
        <taxon>Eurotiomycetes</taxon>
        <taxon>Eurotiomycetidae</taxon>
        <taxon>Eurotiales</taxon>
        <taxon>Aspergillaceae</taxon>
        <taxon>Penicillium</taxon>
    </lineage>
</organism>
<evidence type="ECO:0000313" key="2">
    <source>
        <dbReference type="Proteomes" id="UP001148299"/>
    </source>
</evidence>
<gene>
    <name evidence="1" type="ORF">N7541_002897</name>
</gene>
<accession>A0A9W9RQQ5</accession>
<sequence>MLGSREDAMKDETFAACLLLSIFFVRRPKALAHNCLLILSRRTLSMKEMDSQTLICRESHICCSCAGASKQQANTPGLFLAGPQYK</sequence>
<evidence type="ECO:0000313" key="1">
    <source>
        <dbReference type="EMBL" id="KAJ5362053.1"/>
    </source>
</evidence>
<reference evidence="1" key="1">
    <citation type="submission" date="2022-12" db="EMBL/GenBank/DDBJ databases">
        <authorList>
            <person name="Petersen C."/>
        </authorList>
    </citation>
    <scope>NUCLEOTIDE SEQUENCE</scope>
    <source>
        <strain evidence="1">IBT 35675</strain>
    </source>
</reference>
<protein>
    <submittedName>
        <fullName evidence="1">Uncharacterized protein</fullName>
    </submittedName>
</protein>
<dbReference type="Proteomes" id="UP001148299">
    <property type="component" value="Unassembled WGS sequence"/>
</dbReference>
<reference evidence="1" key="2">
    <citation type="journal article" date="2023" name="IMA Fungus">
        <title>Comparative genomic study of the Penicillium genus elucidates a diverse pangenome and 15 lateral gene transfer events.</title>
        <authorList>
            <person name="Petersen C."/>
            <person name="Sorensen T."/>
            <person name="Nielsen M.R."/>
            <person name="Sondergaard T.E."/>
            <person name="Sorensen J.L."/>
            <person name="Fitzpatrick D.A."/>
            <person name="Frisvad J.C."/>
            <person name="Nielsen K.L."/>
        </authorList>
    </citation>
    <scope>NUCLEOTIDE SEQUENCE</scope>
    <source>
        <strain evidence="1">IBT 35675</strain>
    </source>
</reference>